<feature type="non-terminal residue" evidence="1">
    <location>
        <position position="1"/>
    </location>
</feature>
<reference evidence="1" key="1">
    <citation type="journal article" date="2014" name="Front. Microbiol.">
        <title>High frequency of phylogenetically diverse reductive dehalogenase-homologous genes in deep subseafloor sedimentary metagenomes.</title>
        <authorList>
            <person name="Kawai M."/>
            <person name="Futagami T."/>
            <person name="Toyoda A."/>
            <person name="Takaki Y."/>
            <person name="Nishi S."/>
            <person name="Hori S."/>
            <person name="Arai W."/>
            <person name="Tsubouchi T."/>
            <person name="Morono Y."/>
            <person name="Uchiyama I."/>
            <person name="Ito T."/>
            <person name="Fujiyama A."/>
            <person name="Inagaki F."/>
            <person name="Takami H."/>
        </authorList>
    </citation>
    <scope>NUCLEOTIDE SEQUENCE</scope>
    <source>
        <strain evidence="1">Expedition CK06-06</strain>
    </source>
</reference>
<comment type="caution">
    <text evidence="1">The sequence shown here is derived from an EMBL/GenBank/DDBJ whole genome shotgun (WGS) entry which is preliminary data.</text>
</comment>
<name>X1QX24_9ZZZZ</name>
<dbReference type="AlphaFoldDB" id="X1QX24"/>
<evidence type="ECO:0000313" key="1">
    <source>
        <dbReference type="EMBL" id="GAI55430.1"/>
    </source>
</evidence>
<feature type="non-terminal residue" evidence="1">
    <location>
        <position position="228"/>
    </location>
</feature>
<organism evidence="1">
    <name type="scientific">marine sediment metagenome</name>
    <dbReference type="NCBI Taxonomy" id="412755"/>
    <lineage>
        <taxon>unclassified sequences</taxon>
        <taxon>metagenomes</taxon>
        <taxon>ecological metagenomes</taxon>
    </lineage>
</organism>
<accession>X1QX24</accession>
<sequence length="228" mass="26485">LFNKKETNKAVLALEKIINFLCKNRTNINGLEIISWSLFGKTTLKDIEDTYVNNVRKRESIKNALLGFEFMSLLIEYKGFSNVIINDLLIPVELISPKRRQGLFDKEVFKLIATEIKKDIEDFQFESEIEKRRDDFFENNTNWLITEKTTKRIKFPLPKNAKKIDMLCKLGDSLFIGTHKEQQAGGGAQDNQAVDASFLFNYKVGELEKIKKIFNIKEVYLCIFLERG</sequence>
<gene>
    <name evidence="1" type="ORF">S06H3_56812</name>
</gene>
<proteinExistence type="predicted"/>
<protein>
    <submittedName>
        <fullName evidence="1">Uncharacterized protein</fullName>
    </submittedName>
</protein>
<dbReference type="EMBL" id="BARV01036585">
    <property type="protein sequence ID" value="GAI55430.1"/>
    <property type="molecule type" value="Genomic_DNA"/>
</dbReference>